<feature type="transmembrane region" description="Helical" evidence="1">
    <location>
        <begin position="81"/>
        <end position="102"/>
    </location>
</feature>
<protein>
    <recommendedName>
        <fullName evidence="4">CU044_5270 family protein</fullName>
    </recommendedName>
</protein>
<organism evidence="2 3">
    <name type="scientific">Occultella gossypii</name>
    <dbReference type="NCBI Taxonomy" id="2800820"/>
    <lineage>
        <taxon>Bacteria</taxon>
        <taxon>Bacillati</taxon>
        <taxon>Actinomycetota</taxon>
        <taxon>Actinomycetes</taxon>
        <taxon>Micrococcales</taxon>
        <taxon>Ruaniaceae</taxon>
        <taxon>Occultella</taxon>
    </lineage>
</organism>
<comment type="caution">
    <text evidence="2">The sequence shown here is derived from an EMBL/GenBank/DDBJ whole genome shotgun (WGS) entry which is preliminary data.</text>
</comment>
<gene>
    <name evidence="2" type="ORF">KCQ71_12005</name>
</gene>
<keyword evidence="1" id="KW-0472">Membrane</keyword>
<name>A0ABS7SCB8_9MICO</name>
<proteinExistence type="predicted"/>
<accession>A0ABS7SCB8</accession>
<reference evidence="2 3" key="1">
    <citation type="submission" date="2021-04" db="EMBL/GenBank/DDBJ databases">
        <title>Ruania sp. nov., isolated from sandy soil of mangrove forest.</title>
        <authorList>
            <person name="Ge X."/>
            <person name="Huang R."/>
            <person name="Liu W."/>
        </authorList>
    </citation>
    <scope>NUCLEOTIDE SEQUENCE [LARGE SCALE GENOMIC DNA]</scope>
    <source>
        <strain evidence="2 3">N2-46</strain>
    </source>
</reference>
<dbReference type="Proteomes" id="UP000826651">
    <property type="component" value="Unassembled WGS sequence"/>
</dbReference>
<evidence type="ECO:0008006" key="4">
    <source>
        <dbReference type="Google" id="ProtNLM"/>
    </source>
</evidence>
<evidence type="ECO:0000313" key="3">
    <source>
        <dbReference type="Proteomes" id="UP000826651"/>
    </source>
</evidence>
<keyword evidence="1" id="KW-1133">Transmembrane helix</keyword>
<keyword evidence="3" id="KW-1185">Reference proteome</keyword>
<evidence type="ECO:0000313" key="2">
    <source>
        <dbReference type="EMBL" id="MBZ2196883.1"/>
    </source>
</evidence>
<dbReference type="RefSeq" id="WP_223406167.1">
    <property type="nucleotide sequence ID" value="NZ_JAGSHT010000012.1"/>
</dbReference>
<dbReference type="EMBL" id="JAGSHT010000012">
    <property type="protein sequence ID" value="MBZ2196883.1"/>
    <property type="molecule type" value="Genomic_DNA"/>
</dbReference>
<keyword evidence="1" id="KW-0812">Transmembrane</keyword>
<evidence type="ECO:0000256" key="1">
    <source>
        <dbReference type="SAM" id="Phobius"/>
    </source>
</evidence>
<sequence>MNTTDTLLRQLAVLDPAAASTPTDPETIESTRLWVLGHDRAAHAAGAGAPAVAGVSDLVARLQEEPVAAKVRRSHPGRRRVGLIGAAVVLVLGVVGVLPSVLPGGGTTTSPAAALPMLAYSEPDGVDGPTGLRALADQLRAATAPAESGRYFFEHRQYVGYAMHEVEVSEGYWEVDRLIPVVDQSYRWYQTGDLSGGQLYLRDGETPETHEILLAPGEGAPYPSDVPDSPQSIYDLVMLNNDQHQRFPGHYLIDAYNGQANALSQADRATFLEAIALAGDVTSYGLVTDRAGRDGVAFGASRFEDGDGETVEIESVLILDPDTGKVLEVETIFPNDLPGAPDVVEEYGLVVDSRYTDTLPACGTVTCPGAADAD</sequence>